<accession>A0A0P6WXD8</accession>
<evidence type="ECO:0000259" key="1">
    <source>
        <dbReference type="Pfam" id="PF06445"/>
    </source>
</evidence>
<dbReference type="STRING" id="229920.ADM99_11975"/>
<dbReference type="PATRIC" id="fig|229920.5.peg.2719"/>
<comment type="caution">
    <text evidence="2">The sequence shown here is derived from an EMBL/GenBank/DDBJ whole genome shotgun (WGS) entry which is preliminary data.</text>
</comment>
<gene>
    <name evidence="2" type="ORF">ADM99_11975</name>
</gene>
<dbReference type="InterPro" id="IPR029442">
    <property type="entry name" value="GyrI-like"/>
</dbReference>
<dbReference type="SUPFAM" id="SSF55136">
    <property type="entry name" value="Probable bacterial effector-binding domain"/>
    <property type="match status" value="1"/>
</dbReference>
<dbReference type="RefSeq" id="WP_062422737.1">
    <property type="nucleotide sequence ID" value="NZ_BBYA01000011.1"/>
</dbReference>
<dbReference type="OrthoDB" id="4772335at2"/>
<dbReference type="EMBL" id="LGCK01000012">
    <property type="protein sequence ID" value="KPL71011.1"/>
    <property type="molecule type" value="Genomic_DNA"/>
</dbReference>
<evidence type="ECO:0000313" key="2">
    <source>
        <dbReference type="EMBL" id="KPL71011.1"/>
    </source>
</evidence>
<feature type="domain" description="GyrI-like small molecule binding" evidence="1">
    <location>
        <begin position="19"/>
        <end position="196"/>
    </location>
</feature>
<dbReference type="Pfam" id="PF06445">
    <property type="entry name" value="GyrI-like"/>
    <property type="match status" value="1"/>
</dbReference>
<dbReference type="Proteomes" id="UP000050430">
    <property type="component" value="Unassembled WGS sequence"/>
</dbReference>
<dbReference type="AlphaFoldDB" id="A0A0P6WXD8"/>
<reference evidence="2 3" key="1">
    <citation type="submission" date="2015-07" db="EMBL/GenBank/DDBJ databases">
        <title>Genome sequence of Leptolinea tardivitalis DSM 16556.</title>
        <authorList>
            <person name="Hemp J."/>
            <person name="Ward L.M."/>
            <person name="Pace L.A."/>
            <person name="Fischer W.W."/>
        </authorList>
    </citation>
    <scope>NUCLEOTIDE SEQUENCE [LARGE SCALE GENOMIC DNA]</scope>
    <source>
        <strain evidence="2 3">YMTK-2</strain>
    </source>
</reference>
<proteinExistence type="predicted"/>
<dbReference type="InterPro" id="IPR008319">
    <property type="entry name" value="GyrI-like_CCH_Lin2189-like"/>
</dbReference>
<keyword evidence="3" id="KW-1185">Reference proteome</keyword>
<dbReference type="PIRSF" id="PIRSF031644">
    <property type="entry name" value="UCP031644"/>
    <property type="match status" value="1"/>
</dbReference>
<protein>
    <recommendedName>
        <fullName evidence="1">GyrI-like small molecule binding domain-containing protein</fullName>
    </recommendedName>
</protein>
<dbReference type="Gene3D" id="3.20.80.10">
    <property type="entry name" value="Regulatory factor, effector binding domain"/>
    <property type="match status" value="1"/>
</dbReference>
<dbReference type="InterPro" id="IPR011256">
    <property type="entry name" value="Reg_factor_effector_dom_sf"/>
</dbReference>
<evidence type="ECO:0000313" key="3">
    <source>
        <dbReference type="Proteomes" id="UP000050430"/>
    </source>
</evidence>
<sequence>MTLNPKELIKTCYSPSAKEPQIITIPPIKFLMIDGHGDPNTSPVYSTVISALYTMSYTIKFDLKKTGVEDYKVFPLQGLWWSDNMDDFLLGNKDNWDWTMMMAQPDWVSVEQVEKALHKASAKVEKSVLEKIRYETYDEGLVVQMMHIGPYSAEGPNIQRIHAFAQNHGYGLRGKHHEIYLGNPQRSAPEKLKTILRQPIQKV</sequence>
<name>A0A0P6WXD8_9CHLR</name>
<organism evidence="2 3">
    <name type="scientific">Leptolinea tardivitalis</name>
    <dbReference type="NCBI Taxonomy" id="229920"/>
    <lineage>
        <taxon>Bacteria</taxon>
        <taxon>Bacillati</taxon>
        <taxon>Chloroflexota</taxon>
        <taxon>Anaerolineae</taxon>
        <taxon>Anaerolineales</taxon>
        <taxon>Anaerolineaceae</taxon>
        <taxon>Leptolinea</taxon>
    </lineage>
</organism>